<protein>
    <submittedName>
        <fullName evidence="2">RNA-directed DNA polymerase from mobile element jockey</fullName>
    </submittedName>
</protein>
<dbReference type="AlphaFoldDB" id="A0A4C1W8G2"/>
<reference evidence="2 3" key="1">
    <citation type="journal article" date="2019" name="Commun. Biol.">
        <title>The bagworm genome reveals a unique fibroin gene that provides high tensile strength.</title>
        <authorList>
            <person name="Kono N."/>
            <person name="Nakamura H."/>
            <person name="Ohtoshi R."/>
            <person name="Tomita M."/>
            <person name="Numata K."/>
            <person name="Arakawa K."/>
        </authorList>
    </citation>
    <scope>NUCLEOTIDE SEQUENCE [LARGE SCALE GENOMIC DNA]</scope>
</reference>
<evidence type="ECO:0000313" key="3">
    <source>
        <dbReference type="Proteomes" id="UP000299102"/>
    </source>
</evidence>
<proteinExistence type="predicted"/>
<keyword evidence="1" id="KW-0812">Transmembrane</keyword>
<dbReference type="Proteomes" id="UP000299102">
    <property type="component" value="Unassembled WGS sequence"/>
</dbReference>
<sequence>MCATTHVVHLESVNNLNTDSAIISVDRMMACHGCSEVVIGDNGSAFYEADNEFLQRFNEMYQNLQNLFQALPILVFTSFCIWLLGAKISPNGYPLPPALTRVIVSFIHQRSFCVVVDEALSAASRLIRAGVAQGSYLSPSLYATFTDDITTLRDLLED</sequence>
<keyword evidence="2" id="KW-0695">RNA-directed DNA polymerase</keyword>
<organism evidence="2 3">
    <name type="scientific">Eumeta variegata</name>
    <name type="common">Bagworm moth</name>
    <name type="synonym">Eumeta japonica</name>
    <dbReference type="NCBI Taxonomy" id="151549"/>
    <lineage>
        <taxon>Eukaryota</taxon>
        <taxon>Metazoa</taxon>
        <taxon>Ecdysozoa</taxon>
        <taxon>Arthropoda</taxon>
        <taxon>Hexapoda</taxon>
        <taxon>Insecta</taxon>
        <taxon>Pterygota</taxon>
        <taxon>Neoptera</taxon>
        <taxon>Endopterygota</taxon>
        <taxon>Lepidoptera</taxon>
        <taxon>Glossata</taxon>
        <taxon>Ditrysia</taxon>
        <taxon>Tineoidea</taxon>
        <taxon>Psychidae</taxon>
        <taxon>Oiketicinae</taxon>
        <taxon>Eumeta</taxon>
    </lineage>
</organism>
<keyword evidence="1" id="KW-0472">Membrane</keyword>
<keyword evidence="1" id="KW-1133">Transmembrane helix</keyword>
<keyword evidence="2" id="KW-0548">Nucleotidyltransferase</keyword>
<feature type="transmembrane region" description="Helical" evidence="1">
    <location>
        <begin position="67"/>
        <end position="85"/>
    </location>
</feature>
<dbReference type="EMBL" id="BGZK01000499">
    <property type="protein sequence ID" value="GBP47313.1"/>
    <property type="molecule type" value="Genomic_DNA"/>
</dbReference>
<gene>
    <name evidence="2" type="primary">pol</name>
    <name evidence="2" type="ORF">EVAR_38079_1</name>
</gene>
<keyword evidence="3" id="KW-1185">Reference proteome</keyword>
<dbReference type="GO" id="GO:0003964">
    <property type="term" value="F:RNA-directed DNA polymerase activity"/>
    <property type="evidence" value="ECO:0007669"/>
    <property type="project" value="UniProtKB-KW"/>
</dbReference>
<keyword evidence="2" id="KW-0808">Transferase</keyword>
<accession>A0A4C1W8G2</accession>
<evidence type="ECO:0000256" key="1">
    <source>
        <dbReference type="SAM" id="Phobius"/>
    </source>
</evidence>
<dbReference type="OrthoDB" id="10065625at2759"/>
<comment type="caution">
    <text evidence="2">The sequence shown here is derived from an EMBL/GenBank/DDBJ whole genome shotgun (WGS) entry which is preliminary data.</text>
</comment>
<evidence type="ECO:0000313" key="2">
    <source>
        <dbReference type="EMBL" id="GBP47313.1"/>
    </source>
</evidence>
<name>A0A4C1W8G2_EUMVA</name>